<dbReference type="EMBL" id="CAJFCV020000003">
    <property type="protein sequence ID" value="CAG9107529.1"/>
    <property type="molecule type" value="Genomic_DNA"/>
</dbReference>
<dbReference type="AlphaFoldDB" id="A0A1I7SU62"/>
<dbReference type="Proteomes" id="UP000659654">
    <property type="component" value="Unassembled WGS sequence"/>
</dbReference>
<keyword evidence="3" id="KW-1185">Reference proteome</keyword>
<dbReference type="OrthoDB" id="5822058at2759"/>
<accession>A0A1I7SU62</accession>
<dbReference type="EMBL" id="CAJFDI010000003">
    <property type="protein sequence ID" value="CAD5220978.1"/>
    <property type="molecule type" value="Genomic_DNA"/>
</dbReference>
<gene>
    <name evidence="1" type="ORF">BXYJ_LOCUS6448</name>
</gene>
<organism evidence="2 4">
    <name type="scientific">Bursaphelenchus xylophilus</name>
    <name type="common">Pinewood nematode worm</name>
    <name type="synonym">Aphelenchoides xylophilus</name>
    <dbReference type="NCBI Taxonomy" id="6326"/>
    <lineage>
        <taxon>Eukaryota</taxon>
        <taxon>Metazoa</taxon>
        <taxon>Ecdysozoa</taxon>
        <taxon>Nematoda</taxon>
        <taxon>Chromadorea</taxon>
        <taxon>Rhabditida</taxon>
        <taxon>Tylenchina</taxon>
        <taxon>Tylenchomorpha</taxon>
        <taxon>Aphelenchoidea</taxon>
        <taxon>Aphelenchoididae</taxon>
        <taxon>Bursaphelenchus</taxon>
    </lineage>
</organism>
<name>A0A1I7SU62_BURXY</name>
<evidence type="ECO:0000313" key="4">
    <source>
        <dbReference type="WBParaSite" id="BXY_1658400.1"/>
    </source>
</evidence>
<proteinExistence type="predicted"/>
<evidence type="ECO:0000313" key="2">
    <source>
        <dbReference type="Proteomes" id="UP000095284"/>
    </source>
</evidence>
<dbReference type="WBParaSite" id="BXY_1658400.1">
    <property type="protein sequence ID" value="BXY_1658400.1"/>
    <property type="gene ID" value="BXY_1658400"/>
</dbReference>
<reference evidence="1" key="2">
    <citation type="submission" date="2020-09" db="EMBL/GenBank/DDBJ databases">
        <authorList>
            <person name="Kikuchi T."/>
        </authorList>
    </citation>
    <scope>NUCLEOTIDE SEQUENCE</scope>
    <source>
        <strain evidence="1">Ka4C1</strain>
    </source>
</reference>
<dbReference type="Proteomes" id="UP000095284">
    <property type="component" value="Unplaced"/>
</dbReference>
<dbReference type="Proteomes" id="UP000582659">
    <property type="component" value="Unassembled WGS sequence"/>
</dbReference>
<reference evidence="4" key="1">
    <citation type="submission" date="2016-11" db="UniProtKB">
        <authorList>
            <consortium name="WormBaseParasite"/>
        </authorList>
    </citation>
    <scope>IDENTIFICATION</scope>
</reference>
<evidence type="ECO:0000313" key="3">
    <source>
        <dbReference type="Proteomes" id="UP000659654"/>
    </source>
</evidence>
<sequence length="89" mass="10071">MILKACKPELFANTSDNEVEGLEFGETGFQDCSFLLKCFPCNTCSFRNCWRNTLPTTKLSLRELANCECIRPTIHGSAPYKIDLICCRV</sequence>
<evidence type="ECO:0000313" key="1">
    <source>
        <dbReference type="EMBL" id="CAD5220978.1"/>
    </source>
</evidence>
<protein>
    <submittedName>
        <fullName evidence="1">(pine wood nematode) hypothetical protein</fullName>
    </submittedName>
</protein>